<dbReference type="PANTHER" id="PTHR43090">
    <property type="entry name" value="1-(5-PHOSPHORIBOSYL)-5-[(5-PHOSPHORIBOSYLAMINO)METHYLIDENEAMINO] IMIDAZOLE-4-CARBOXAMIDE ISOMERASE"/>
    <property type="match status" value="1"/>
</dbReference>
<dbReference type="InterPro" id="IPR044524">
    <property type="entry name" value="Isoase_HisA-like"/>
</dbReference>
<dbReference type="Proteomes" id="UP000830835">
    <property type="component" value="Unassembled WGS sequence"/>
</dbReference>
<dbReference type="HAMAP" id="MF_01014">
    <property type="entry name" value="HisA"/>
    <property type="match status" value="1"/>
</dbReference>
<reference evidence="15" key="1">
    <citation type="submission" date="2021-02" db="EMBL/GenBank/DDBJ databases">
        <title>The CRISPR/cas machinery reduction and long-range gene transfer in the hot spring cyanobacterium Synechococcus.</title>
        <authorList>
            <person name="Dvorak P."/>
            <person name="Jahodarova E."/>
            <person name="Hasler P."/>
            <person name="Poulickova A."/>
        </authorList>
    </citation>
    <scope>NUCLEOTIDE SEQUENCE</scope>
    <source>
        <strain evidence="15">Rupite</strain>
    </source>
</reference>
<evidence type="ECO:0000256" key="7">
    <source>
        <dbReference type="ARBA" id="ARBA00022490"/>
    </source>
</evidence>
<protein>
    <recommendedName>
        <fullName evidence="6 12">1-(5-phosphoribosyl)-5-[(5-phosphoribosylamino)methylideneamino] imidazole-4-carboxamide isomerase</fullName>
        <ecNumber evidence="5 12">5.3.1.16</ecNumber>
    </recommendedName>
    <alternativeName>
        <fullName evidence="11 12">Phosphoribosylformimino-5-aminoimidazole carboxamide ribotide isomerase</fullName>
    </alternativeName>
</protein>
<keyword evidence="8 12" id="KW-0028">Amino-acid biosynthesis</keyword>
<comment type="subcellular location">
    <subcellularLocation>
        <location evidence="2 12 14">Cytoplasm</location>
    </subcellularLocation>
</comment>
<evidence type="ECO:0000256" key="3">
    <source>
        <dbReference type="ARBA" id="ARBA00005133"/>
    </source>
</evidence>
<feature type="active site" description="Proton acceptor" evidence="12">
    <location>
        <position position="8"/>
    </location>
</feature>
<comment type="caution">
    <text evidence="15">The sequence shown here is derived from an EMBL/GenBank/DDBJ whole genome shotgun (WGS) entry which is preliminary data.</text>
</comment>
<evidence type="ECO:0000256" key="4">
    <source>
        <dbReference type="ARBA" id="ARBA00009667"/>
    </source>
</evidence>
<comment type="pathway">
    <text evidence="3 12 14">Amino-acid biosynthesis; L-histidine biosynthesis; L-histidine from 5-phospho-alpha-D-ribose 1-diphosphate: step 4/9.</text>
</comment>
<name>A0ABT0CB10_THEVL</name>
<dbReference type="Gene3D" id="3.20.20.70">
    <property type="entry name" value="Aldolase class I"/>
    <property type="match status" value="1"/>
</dbReference>
<dbReference type="PANTHER" id="PTHR43090:SF2">
    <property type="entry name" value="1-(5-PHOSPHORIBOSYL)-5-[(5-PHOSPHORIBOSYLAMINO)METHYLIDENEAMINO] IMIDAZOLE-4-CARBOXAMIDE ISOMERASE"/>
    <property type="match status" value="1"/>
</dbReference>
<dbReference type="CDD" id="cd04732">
    <property type="entry name" value="HisA"/>
    <property type="match status" value="1"/>
</dbReference>
<evidence type="ECO:0000256" key="5">
    <source>
        <dbReference type="ARBA" id="ARBA00012550"/>
    </source>
</evidence>
<proteinExistence type="inferred from homology"/>
<evidence type="ECO:0000256" key="2">
    <source>
        <dbReference type="ARBA" id="ARBA00004496"/>
    </source>
</evidence>
<keyword evidence="7 12" id="KW-0963">Cytoplasm</keyword>
<dbReference type="NCBIfam" id="TIGR00007">
    <property type="entry name" value="1-(5-phosphoribosyl)-5-[(5-phosphoribosylamino)methylideneamino]imidazole-4-carboxamide isomerase"/>
    <property type="match status" value="1"/>
</dbReference>
<evidence type="ECO:0000256" key="11">
    <source>
        <dbReference type="ARBA" id="ARBA00030547"/>
    </source>
</evidence>
<evidence type="ECO:0000256" key="12">
    <source>
        <dbReference type="HAMAP-Rule" id="MF_01014"/>
    </source>
</evidence>
<evidence type="ECO:0000256" key="9">
    <source>
        <dbReference type="ARBA" id="ARBA00023102"/>
    </source>
</evidence>
<dbReference type="Pfam" id="PF00977">
    <property type="entry name" value="His_biosynth"/>
    <property type="match status" value="1"/>
</dbReference>
<evidence type="ECO:0000256" key="8">
    <source>
        <dbReference type="ARBA" id="ARBA00022605"/>
    </source>
</evidence>
<dbReference type="SUPFAM" id="SSF51366">
    <property type="entry name" value="Ribulose-phoshate binding barrel"/>
    <property type="match status" value="1"/>
</dbReference>
<gene>
    <name evidence="12 15" type="primary">hisA</name>
    <name evidence="15" type="ORF">JX360_08640</name>
</gene>
<evidence type="ECO:0000256" key="1">
    <source>
        <dbReference type="ARBA" id="ARBA00000901"/>
    </source>
</evidence>
<dbReference type="EC" id="5.3.1.16" evidence="5 12"/>
<evidence type="ECO:0000256" key="14">
    <source>
        <dbReference type="RuleBase" id="RU003658"/>
    </source>
</evidence>
<evidence type="ECO:0000313" key="16">
    <source>
        <dbReference type="Proteomes" id="UP000830835"/>
    </source>
</evidence>
<dbReference type="InterPro" id="IPR006062">
    <property type="entry name" value="His_biosynth"/>
</dbReference>
<comment type="similarity">
    <text evidence="4 12 13">Belongs to the HisA/HisF family.</text>
</comment>
<dbReference type="InterPro" id="IPR006063">
    <property type="entry name" value="HisA_bact_arch"/>
</dbReference>
<evidence type="ECO:0000313" key="15">
    <source>
        <dbReference type="EMBL" id="MCJ2542970.1"/>
    </source>
</evidence>
<dbReference type="InterPro" id="IPR013785">
    <property type="entry name" value="Aldolase_TIM"/>
</dbReference>
<dbReference type="InterPro" id="IPR023016">
    <property type="entry name" value="HisA/PriA"/>
</dbReference>
<keyword evidence="9 12" id="KW-0368">Histidine biosynthesis</keyword>
<dbReference type="GO" id="GO:0003949">
    <property type="term" value="F:1-(5-phosphoribosyl)-5-[(5-phosphoribosylamino)methylideneamino]imidazole-4-carboxamide isomerase activity"/>
    <property type="evidence" value="ECO:0007669"/>
    <property type="project" value="UniProtKB-EC"/>
</dbReference>
<dbReference type="InterPro" id="IPR011060">
    <property type="entry name" value="RibuloseP-bd_barrel"/>
</dbReference>
<keyword evidence="10 12" id="KW-0413">Isomerase</keyword>
<organism evidence="15 16">
    <name type="scientific">Thermostichus vulcanus str. 'Rupite'</name>
    <dbReference type="NCBI Taxonomy" id="2813851"/>
    <lineage>
        <taxon>Bacteria</taxon>
        <taxon>Bacillati</taxon>
        <taxon>Cyanobacteriota</taxon>
        <taxon>Cyanophyceae</taxon>
        <taxon>Thermostichales</taxon>
        <taxon>Thermostichaceae</taxon>
        <taxon>Thermostichus</taxon>
    </lineage>
</organism>
<evidence type="ECO:0000256" key="13">
    <source>
        <dbReference type="RuleBase" id="RU003657"/>
    </source>
</evidence>
<sequence>MEVIPAIDLLAGQAVRLYQGDYAQAEQVAADPVEQAKAWAAQGATRLHVVDLDGAKRGDPVNLSIIKRIVHQVPIPVQVGGGIRSIERAQQLIDLGVDRVIVGTLAAEEPTLLAAMTKALPGRIWVGIDARQGQVATRGWVRTTPLLATDLVRQVGEQGAAGIIYTDIHRDGTLAGPNVEQLRAILSISALPVIASGGISSLTDLLALLSLPGLAGAILGKALYSGAIQLKEALRAVGPGRWQDIPPENGSQWA</sequence>
<keyword evidence="16" id="KW-1185">Reference proteome</keyword>
<comment type="catalytic activity">
    <reaction evidence="1 12 14">
        <text>1-(5-phospho-beta-D-ribosyl)-5-[(5-phospho-beta-D-ribosylamino)methylideneamino]imidazole-4-carboxamide = 5-[(5-phospho-1-deoxy-D-ribulos-1-ylimino)methylamino]-1-(5-phospho-beta-D-ribosyl)imidazole-4-carboxamide</text>
        <dbReference type="Rhea" id="RHEA:15469"/>
        <dbReference type="ChEBI" id="CHEBI:58435"/>
        <dbReference type="ChEBI" id="CHEBI:58525"/>
        <dbReference type="EC" id="5.3.1.16"/>
    </reaction>
</comment>
<accession>A0ABT0CB10</accession>
<dbReference type="EMBL" id="JAFIRA010000018">
    <property type="protein sequence ID" value="MCJ2542970.1"/>
    <property type="molecule type" value="Genomic_DNA"/>
</dbReference>
<dbReference type="RefSeq" id="WP_244350262.1">
    <property type="nucleotide sequence ID" value="NZ_JAFIRA010000018.1"/>
</dbReference>
<feature type="active site" description="Proton donor" evidence="12">
    <location>
        <position position="129"/>
    </location>
</feature>
<evidence type="ECO:0000256" key="10">
    <source>
        <dbReference type="ARBA" id="ARBA00023235"/>
    </source>
</evidence>
<evidence type="ECO:0000256" key="6">
    <source>
        <dbReference type="ARBA" id="ARBA00018464"/>
    </source>
</evidence>